<dbReference type="Pfam" id="PF01243">
    <property type="entry name" value="PNPOx_N"/>
    <property type="match status" value="1"/>
</dbReference>
<gene>
    <name evidence="3" type="ORF">ENT17_13330</name>
</gene>
<dbReference type="InterPro" id="IPR012349">
    <property type="entry name" value="Split_barrel_FMN-bd"/>
</dbReference>
<dbReference type="InterPro" id="IPR036388">
    <property type="entry name" value="WH-like_DNA-bd_sf"/>
</dbReference>
<dbReference type="GO" id="GO:0006355">
    <property type="term" value="P:regulation of DNA-templated transcription"/>
    <property type="evidence" value="ECO:0007669"/>
    <property type="project" value="InterPro"/>
</dbReference>
<reference evidence="3" key="1">
    <citation type="journal article" date="2020" name="mSystems">
        <title>Genome- and Community-Level Interaction Insights into Carbon Utilization and Element Cycling Functions of Hydrothermarchaeota in Hydrothermal Sediment.</title>
        <authorList>
            <person name="Zhou Z."/>
            <person name="Liu Y."/>
            <person name="Xu W."/>
            <person name="Pan J."/>
            <person name="Luo Z.H."/>
            <person name="Li M."/>
        </authorList>
    </citation>
    <scope>NUCLEOTIDE SEQUENCE [LARGE SCALE GENOMIC DNA]</scope>
    <source>
        <strain evidence="3">SpSt-556</strain>
    </source>
</reference>
<proteinExistence type="predicted"/>
<sequence length="384" mass="42903">MKNDSLVTTAERTLKLVELFLSHPEGLTPQEILPQLGISRGALFLLLRTLKNAGYLEQSEPRGRYRAGARLTVWRTTSSEFHQNLMDAFYQEARHQSCPETLLITVPAAQGVLNLAQVESRQTVRSAYPVGDVIKTPNAAEDLFQSPPAAAVVRNGYSLKGSTETIELALPVCPDGVHPQAALLLSAPAFRWREENLLAEWLGELRELAARLSYRLGAITYTPYQVQPPNQLTAEAQLTLQEIRRFLQGPWTARLACLRPDGKPHVIPVWQEWDGKAFYLIAWQGSLWAEYLLHNPETSLTIDEPWPPLRRVSARGKAVPLPLAKDDPRLNELLQRLSQRYLGEASLAPSSDQIQQVFQIIPESLRGWKGLLTATSPKSDSSLP</sequence>
<dbReference type="SUPFAM" id="SSF50475">
    <property type="entry name" value="FMN-binding split barrel"/>
    <property type="match status" value="1"/>
</dbReference>
<dbReference type="Pfam" id="PF09339">
    <property type="entry name" value="HTH_IclR"/>
    <property type="match status" value="1"/>
</dbReference>
<organism evidence="3">
    <name type="scientific">Bellilinea caldifistulae</name>
    <dbReference type="NCBI Taxonomy" id="360411"/>
    <lineage>
        <taxon>Bacteria</taxon>
        <taxon>Bacillati</taxon>
        <taxon>Chloroflexota</taxon>
        <taxon>Anaerolineae</taxon>
        <taxon>Anaerolineales</taxon>
        <taxon>Anaerolineaceae</taxon>
        <taxon>Bellilinea</taxon>
    </lineage>
</organism>
<dbReference type="GO" id="GO:0070967">
    <property type="term" value="F:coenzyme F420 binding"/>
    <property type="evidence" value="ECO:0007669"/>
    <property type="project" value="TreeGrafter"/>
</dbReference>
<dbReference type="AlphaFoldDB" id="A0A7C4L0Y4"/>
<dbReference type="InterPro" id="IPR036390">
    <property type="entry name" value="WH_DNA-bd_sf"/>
</dbReference>
<dbReference type="Gene3D" id="2.30.110.10">
    <property type="entry name" value="Electron Transport, Fmn-binding Protein, Chain A"/>
    <property type="match status" value="1"/>
</dbReference>
<comment type="caution">
    <text evidence="3">The sequence shown here is derived from an EMBL/GenBank/DDBJ whole genome shotgun (WGS) entry which is preliminary data.</text>
</comment>
<dbReference type="Gene3D" id="1.10.10.10">
    <property type="entry name" value="Winged helix-like DNA-binding domain superfamily/Winged helix DNA-binding domain"/>
    <property type="match status" value="1"/>
</dbReference>
<dbReference type="InterPro" id="IPR011576">
    <property type="entry name" value="Pyridox_Oxase_N"/>
</dbReference>
<dbReference type="InterPro" id="IPR005471">
    <property type="entry name" value="Tscrpt_reg_IclR_N"/>
</dbReference>
<dbReference type="GO" id="GO:0016627">
    <property type="term" value="F:oxidoreductase activity, acting on the CH-CH group of donors"/>
    <property type="evidence" value="ECO:0007669"/>
    <property type="project" value="TreeGrafter"/>
</dbReference>
<dbReference type="SUPFAM" id="SSF55781">
    <property type="entry name" value="GAF domain-like"/>
    <property type="match status" value="1"/>
</dbReference>
<evidence type="ECO:0000313" key="3">
    <source>
        <dbReference type="EMBL" id="HGS88579.1"/>
    </source>
</evidence>
<name>A0A7C4L0Y4_9CHLR</name>
<dbReference type="EMBL" id="DSXR01000128">
    <property type="protein sequence ID" value="HGS88579.1"/>
    <property type="molecule type" value="Genomic_DNA"/>
</dbReference>
<feature type="domain" description="HTH iclR-type" evidence="2">
    <location>
        <begin position="7"/>
        <end position="69"/>
    </location>
</feature>
<accession>A0A7C4L0Y4</accession>
<dbReference type="InterPro" id="IPR052019">
    <property type="entry name" value="F420H2_bilvrd_red/Heme_oxyg"/>
</dbReference>
<dbReference type="SUPFAM" id="SSF46785">
    <property type="entry name" value="Winged helix' DNA-binding domain"/>
    <property type="match status" value="1"/>
</dbReference>
<protein>
    <recommendedName>
        <fullName evidence="2">HTH iclR-type domain-containing protein</fullName>
    </recommendedName>
</protein>
<evidence type="ECO:0000259" key="2">
    <source>
        <dbReference type="PROSITE" id="PS51077"/>
    </source>
</evidence>
<dbReference type="GO" id="GO:0005829">
    <property type="term" value="C:cytosol"/>
    <property type="evidence" value="ECO:0007669"/>
    <property type="project" value="TreeGrafter"/>
</dbReference>
<evidence type="ECO:0000256" key="1">
    <source>
        <dbReference type="ARBA" id="ARBA00023002"/>
    </source>
</evidence>
<keyword evidence="1" id="KW-0560">Oxidoreductase</keyword>
<dbReference type="PANTHER" id="PTHR35176:SF6">
    <property type="entry name" value="HEME OXYGENASE HI_0854-RELATED"/>
    <property type="match status" value="1"/>
</dbReference>
<dbReference type="GO" id="GO:0003677">
    <property type="term" value="F:DNA binding"/>
    <property type="evidence" value="ECO:0007669"/>
    <property type="project" value="InterPro"/>
</dbReference>
<dbReference type="PANTHER" id="PTHR35176">
    <property type="entry name" value="HEME OXYGENASE HI_0854-RELATED"/>
    <property type="match status" value="1"/>
</dbReference>
<dbReference type="PROSITE" id="PS51077">
    <property type="entry name" value="HTH_ICLR"/>
    <property type="match status" value="1"/>
</dbReference>